<evidence type="ECO:0000256" key="9">
    <source>
        <dbReference type="ARBA" id="ARBA00023136"/>
    </source>
</evidence>
<name>D1A4G9_THECD</name>
<dbReference type="AlphaFoldDB" id="D1A4G9"/>
<gene>
    <name evidence="11" type="ordered locus">Tcur_0609</name>
</gene>
<dbReference type="OrthoDB" id="3847604at2"/>
<keyword evidence="12" id="KW-1185">Reference proteome</keyword>
<keyword evidence="7" id="KW-0067">ATP-binding</keyword>
<keyword evidence="8 10" id="KW-1133">Transmembrane helix</keyword>
<dbReference type="GO" id="GO:0016787">
    <property type="term" value="F:hydrolase activity"/>
    <property type="evidence" value="ECO:0007669"/>
    <property type="project" value="UniProtKB-KW"/>
</dbReference>
<organism evidence="11 12">
    <name type="scientific">Thermomonospora curvata (strain ATCC 19995 / DSM 43183 / JCM 3096 / KCTC 9072 / NBRC 15933 / NCIMB 10081 / Henssen B9)</name>
    <dbReference type="NCBI Taxonomy" id="471852"/>
    <lineage>
        <taxon>Bacteria</taxon>
        <taxon>Bacillati</taxon>
        <taxon>Actinomycetota</taxon>
        <taxon>Actinomycetes</taxon>
        <taxon>Streptosporangiales</taxon>
        <taxon>Thermomonosporaceae</taxon>
        <taxon>Thermomonospora</taxon>
    </lineage>
</organism>
<keyword evidence="5" id="KW-0547">Nucleotide-binding</keyword>
<evidence type="ECO:0000256" key="2">
    <source>
        <dbReference type="ARBA" id="ARBA00008149"/>
    </source>
</evidence>
<evidence type="ECO:0000256" key="6">
    <source>
        <dbReference type="ARBA" id="ARBA00022801"/>
    </source>
</evidence>
<comment type="subcellular location">
    <subcellularLocation>
        <location evidence="1">Cell membrane</location>
        <topology evidence="1">Single-pass membrane protein</topology>
    </subcellularLocation>
</comment>
<dbReference type="eggNOG" id="COG3266">
    <property type="taxonomic scope" value="Bacteria"/>
</dbReference>
<evidence type="ECO:0000256" key="7">
    <source>
        <dbReference type="ARBA" id="ARBA00022840"/>
    </source>
</evidence>
<evidence type="ECO:0000256" key="8">
    <source>
        <dbReference type="ARBA" id="ARBA00022989"/>
    </source>
</evidence>
<dbReference type="InterPro" id="IPR044857">
    <property type="entry name" value="T7SS_EccB_R1"/>
</dbReference>
<evidence type="ECO:0000256" key="3">
    <source>
        <dbReference type="ARBA" id="ARBA00022475"/>
    </source>
</evidence>
<protein>
    <recommendedName>
        <fullName evidence="13">Type VII secretion protein EccB</fullName>
    </recommendedName>
</protein>
<dbReference type="KEGG" id="tcu:Tcur_0609"/>
<dbReference type="Pfam" id="PF05108">
    <property type="entry name" value="T7SS_ESX1_EccB"/>
    <property type="match status" value="1"/>
</dbReference>
<dbReference type="Proteomes" id="UP000001918">
    <property type="component" value="Chromosome"/>
</dbReference>
<dbReference type="GO" id="GO:0005886">
    <property type="term" value="C:plasma membrane"/>
    <property type="evidence" value="ECO:0007669"/>
    <property type="project" value="UniProtKB-SubCell"/>
</dbReference>
<dbReference type="GO" id="GO:0005524">
    <property type="term" value="F:ATP binding"/>
    <property type="evidence" value="ECO:0007669"/>
    <property type="project" value="UniProtKB-KW"/>
</dbReference>
<dbReference type="STRING" id="471852.Tcur_0609"/>
<dbReference type="PANTHER" id="PTHR40765:SF2">
    <property type="entry name" value="ESX-2 SECRETION SYSTEM ATPASE ECCB2"/>
    <property type="match status" value="1"/>
</dbReference>
<dbReference type="GO" id="GO:0005576">
    <property type="term" value="C:extracellular region"/>
    <property type="evidence" value="ECO:0007669"/>
    <property type="project" value="TreeGrafter"/>
</dbReference>
<keyword evidence="3" id="KW-1003">Cell membrane</keyword>
<dbReference type="Gene3D" id="2.40.50.910">
    <property type="entry name" value="Type VII secretion system EccB, repeat 3 domain"/>
    <property type="match status" value="1"/>
</dbReference>
<dbReference type="NCBIfam" id="TIGR03919">
    <property type="entry name" value="T7SS_EccB"/>
    <property type="match status" value="1"/>
</dbReference>
<keyword evidence="9 10" id="KW-0472">Membrane</keyword>
<evidence type="ECO:0000313" key="12">
    <source>
        <dbReference type="Proteomes" id="UP000001918"/>
    </source>
</evidence>
<dbReference type="InterPro" id="IPR042485">
    <property type="entry name" value="T7SS_EccB_R3"/>
</dbReference>
<proteinExistence type="inferred from homology"/>
<comment type="similarity">
    <text evidence="2">Belongs to the EccB family.</text>
</comment>
<sequence>MQTRKDLLQAHRLMTQRAALALILGQPDTAEAPMRRLNVAAFSGVMITVVVMAIFGIVGILRPGGAKRLQEPGTLIIEKETGARYVWCQDPPKLCPVANYVSARLLAGQDAGKRRTVSRNSLRNFQRGPLIGIPEAPNTLPEAKHLVKTPWSACVRTVELPTRGRTSLATMVVGTPVGGQSLRDDQGLVIRSAGQTWLIWKNQRLRIPEELVPALAPNPARVTPKWLNALPPGPDYKAPSIPNLGQEVPGPEGGKARVGQFYAVETGSTTTWYVQLADGLAPISEIEKELLRADPAISQKAYSGRPAQEIALPPYVLNSMQRSSRRISKQELQGAPPTIIPYADSTPLCVIYDDPTGERRGYVTLNGRLPDPPQSTTPFGVDQLVFPPGGAALVGSMPAPGKGSEVNSYSLVAEGRRYQLESPEVAELLGYEISQAVPVPSAVLNLIPTGPTLDPDAASQQLTGGPR</sequence>
<evidence type="ECO:0000256" key="4">
    <source>
        <dbReference type="ARBA" id="ARBA00022692"/>
    </source>
</evidence>
<dbReference type="HOGENOM" id="CLU_036302_1_1_11"/>
<dbReference type="InterPro" id="IPR007795">
    <property type="entry name" value="T7SS_EccB"/>
</dbReference>
<evidence type="ECO:0000313" key="11">
    <source>
        <dbReference type="EMBL" id="ACY96204.1"/>
    </source>
</evidence>
<keyword evidence="4 10" id="KW-0812">Transmembrane</keyword>
<dbReference type="RefSeq" id="WP_012850988.1">
    <property type="nucleotide sequence ID" value="NC_013510.1"/>
</dbReference>
<reference evidence="11 12" key="1">
    <citation type="journal article" date="2011" name="Stand. Genomic Sci.">
        <title>Complete genome sequence of Thermomonospora curvata type strain (B9).</title>
        <authorList>
            <person name="Chertkov O."/>
            <person name="Sikorski J."/>
            <person name="Nolan M."/>
            <person name="Lapidus A."/>
            <person name="Lucas S."/>
            <person name="Del Rio T.G."/>
            <person name="Tice H."/>
            <person name="Cheng J.F."/>
            <person name="Goodwin L."/>
            <person name="Pitluck S."/>
            <person name="Liolios K."/>
            <person name="Ivanova N."/>
            <person name="Mavromatis K."/>
            <person name="Mikhailova N."/>
            <person name="Ovchinnikova G."/>
            <person name="Pati A."/>
            <person name="Chen A."/>
            <person name="Palaniappan K."/>
            <person name="Djao O.D."/>
            <person name="Land M."/>
            <person name="Hauser L."/>
            <person name="Chang Y.J."/>
            <person name="Jeffries C.D."/>
            <person name="Brettin T."/>
            <person name="Han C."/>
            <person name="Detter J.C."/>
            <person name="Rohde M."/>
            <person name="Goker M."/>
            <person name="Woyke T."/>
            <person name="Bristow J."/>
            <person name="Eisen J.A."/>
            <person name="Markowitz V."/>
            <person name="Hugenholtz P."/>
            <person name="Klenk H.P."/>
            <person name="Kyrpides N.C."/>
        </authorList>
    </citation>
    <scope>NUCLEOTIDE SEQUENCE [LARGE SCALE GENOMIC DNA]</scope>
    <source>
        <strain evidence="12">ATCC 19995 / DSM 43183 / JCM 3096 / KCTC 9072 / NBRC 15933 / NCIMB 10081 / Henssen B9</strain>
    </source>
</reference>
<dbReference type="EMBL" id="CP001738">
    <property type="protein sequence ID" value="ACY96204.1"/>
    <property type="molecule type" value="Genomic_DNA"/>
</dbReference>
<evidence type="ECO:0000256" key="1">
    <source>
        <dbReference type="ARBA" id="ARBA00004162"/>
    </source>
</evidence>
<keyword evidence="6" id="KW-0378">Hydrolase</keyword>
<evidence type="ECO:0000256" key="10">
    <source>
        <dbReference type="SAM" id="Phobius"/>
    </source>
</evidence>
<evidence type="ECO:0008006" key="13">
    <source>
        <dbReference type="Google" id="ProtNLM"/>
    </source>
</evidence>
<evidence type="ECO:0000256" key="5">
    <source>
        <dbReference type="ARBA" id="ARBA00022741"/>
    </source>
</evidence>
<feature type="transmembrane region" description="Helical" evidence="10">
    <location>
        <begin position="40"/>
        <end position="61"/>
    </location>
</feature>
<dbReference type="Gene3D" id="3.30.2390.20">
    <property type="entry name" value="Type VII secretion system EccB, repeat 1 domain"/>
    <property type="match status" value="1"/>
</dbReference>
<accession>D1A4G9</accession>
<dbReference type="PANTHER" id="PTHR40765">
    <property type="entry name" value="ESX-2 SECRETION SYSTEM ATPASE ECCB2"/>
    <property type="match status" value="1"/>
</dbReference>